<protein>
    <submittedName>
        <fullName evidence="6">Phytocyanin</fullName>
    </submittedName>
</protein>
<dbReference type="OrthoDB" id="686200at2759"/>
<dbReference type="InterPro" id="IPR003245">
    <property type="entry name" value="Phytocyanin_dom"/>
</dbReference>
<sequence>MKASSVALLAAVMAVAAVASTAVAKDYTVGGSYGWDTYVDYDKWAAGKTFIVGDTITFKYEPYHNVVEVPAETDYDGCVSTNPVSVHSGGNTTFELAAAGTRYFICSIPRHCLNGTMHVKVTTVPYSASAAAAAAADAGPSPAPLPSPPADEQQHRSNSASSPAAGPSSSAASTPRHRKQPAVAVAGLALAALVAMAA</sequence>
<feature type="domain" description="Phytocyanin" evidence="5">
    <location>
        <begin position="25"/>
        <end position="125"/>
    </location>
</feature>
<accession>A0A0P0X7M9</accession>
<reference evidence="7" key="2">
    <citation type="journal article" date="2008" name="Nucleic Acids Res.">
        <title>The rice annotation project database (RAP-DB): 2008 update.</title>
        <authorList>
            <consortium name="The rice annotation project (RAP)"/>
        </authorList>
    </citation>
    <scope>GENOME REANNOTATION</scope>
    <source>
        <strain evidence="7">cv. Nipponbare</strain>
    </source>
</reference>
<keyword evidence="2" id="KW-0325">Glycoprotein</keyword>
<dbReference type="EMBL" id="AP005156">
    <property type="protein sequence ID" value="BAC83768.1"/>
    <property type="molecule type" value="Genomic_DNA"/>
</dbReference>
<dbReference type="OMA" id="CSIPRHC"/>
<dbReference type="SUPFAM" id="SSF49503">
    <property type="entry name" value="Cupredoxins"/>
    <property type="match status" value="1"/>
</dbReference>
<dbReference type="KEGG" id="osa:4343508"/>
<feature type="region of interest" description="Disordered" evidence="3">
    <location>
        <begin position="137"/>
        <end position="180"/>
    </location>
</feature>
<dbReference type="Pfam" id="PF02298">
    <property type="entry name" value="Cu_bind_like"/>
    <property type="match status" value="1"/>
</dbReference>
<name>A0A0P0X7M9_ORYSJ</name>
<dbReference type="SMR" id="A0A0P0X7M9"/>
<dbReference type="GO" id="GO:0046872">
    <property type="term" value="F:metal ion binding"/>
    <property type="evidence" value="ECO:0007669"/>
    <property type="project" value="UniProtKB-KW"/>
</dbReference>
<dbReference type="AlphaFoldDB" id="A0A0P0X7M9"/>
<dbReference type="PANTHER" id="PTHR33021">
    <property type="entry name" value="BLUE COPPER PROTEIN"/>
    <property type="match status" value="1"/>
</dbReference>
<organism evidence="6 7">
    <name type="scientific">Oryza sativa subsp. japonica</name>
    <name type="common">Rice</name>
    <dbReference type="NCBI Taxonomy" id="39947"/>
    <lineage>
        <taxon>Eukaryota</taxon>
        <taxon>Viridiplantae</taxon>
        <taxon>Streptophyta</taxon>
        <taxon>Embryophyta</taxon>
        <taxon>Tracheophyta</taxon>
        <taxon>Spermatophyta</taxon>
        <taxon>Magnoliopsida</taxon>
        <taxon>Liliopsida</taxon>
        <taxon>Poales</taxon>
        <taxon>Poaceae</taxon>
        <taxon>BOP clade</taxon>
        <taxon>Oryzoideae</taxon>
        <taxon>Oryzeae</taxon>
        <taxon>Oryzinae</taxon>
        <taxon>Oryza</taxon>
        <taxon>Oryza sativa</taxon>
    </lineage>
</organism>
<dbReference type="CDD" id="cd04216">
    <property type="entry name" value="Phytocyanin"/>
    <property type="match status" value="1"/>
</dbReference>
<gene>
    <name evidence="6" type="primary">OJ1729_E01.16</name>
</gene>
<dbReference type="PROSITE" id="PS51485">
    <property type="entry name" value="PHYTOCYANIN"/>
    <property type="match status" value="1"/>
</dbReference>
<evidence type="ECO:0000256" key="4">
    <source>
        <dbReference type="SAM" id="SignalP"/>
    </source>
</evidence>
<evidence type="ECO:0000256" key="3">
    <source>
        <dbReference type="SAM" id="MobiDB-lite"/>
    </source>
</evidence>
<reference evidence="7" key="1">
    <citation type="journal article" date="2005" name="Nature">
        <title>The map-based sequence of the rice genome.</title>
        <authorList>
            <consortium name="International rice genome sequencing project (IRGSP)"/>
            <person name="Matsumoto T."/>
            <person name="Wu J."/>
            <person name="Kanamori H."/>
            <person name="Katayose Y."/>
            <person name="Fujisawa M."/>
            <person name="Namiki N."/>
            <person name="Mizuno H."/>
            <person name="Yamamoto K."/>
            <person name="Antonio B.A."/>
            <person name="Baba T."/>
            <person name="Sakata K."/>
            <person name="Nagamura Y."/>
            <person name="Aoki H."/>
            <person name="Arikawa K."/>
            <person name="Arita K."/>
            <person name="Bito T."/>
            <person name="Chiden Y."/>
            <person name="Fujitsuka N."/>
            <person name="Fukunaka R."/>
            <person name="Hamada M."/>
            <person name="Harada C."/>
            <person name="Hayashi A."/>
            <person name="Hijishita S."/>
            <person name="Honda M."/>
            <person name="Hosokawa S."/>
            <person name="Ichikawa Y."/>
            <person name="Idonuma A."/>
            <person name="Iijima M."/>
            <person name="Ikeda M."/>
            <person name="Ikeno M."/>
            <person name="Ito K."/>
            <person name="Ito S."/>
            <person name="Ito T."/>
            <person name="Ito Y."/>
            <person name="Ito Y."/>
            <person name="Iwabuchi A."/>
            <person name="Kamiya K."/>
            <person name="Karasawa W."/>
            <person name="Kurita K."/>
            <person name="Katagiri S."/>
            <person name="Kikuta A."/>
            <person name="Kobayashi H."/>
            <person name="Kobayashi N."/>
            <person name="Machita K."/>
            <person name="Maehara T."/>
            <person name="Masukawa M."/>
            <person name="Mizubayashi T."/>
            <person name="Mukai Y."/>
            <person name="Nagasaki H."/>
            <person name="Nagata Y."/>
            <person name="Naito S."/>
            <person name="Nakashima M."/>
            <person name="Nakama Y."/>
            <person name="Nakamichi Y."/>
            <person name="Nakamura M."/>
            <person name="Meguro A."/>
            <person name="Negishi M."/>
            <person name="Ohta I."/>
            <person name="Ohta T."/>
            <person name="Okamoto M."/>
            <person name="Ono N."/>
            <person name="Saji S."/>
            <person name="Sakaguchi M."/>
            <person name="Sakai K."/>
            <person name="Shibata M."/>
            <person name="Shimokawa T."/>
            <person name="Song J."/>
            <person name="Takazaki Y."/>
            <person name="Terasawa K."/>
            <person name="Tsugane M."/>
            <person name="Tsuji K."/>
            <person name="Ueda S."/>
            <person name="Waki K."/>
            <person name="Yamagata H."/>
            <person name="Yamamoto M."/>
            <person name="Yamamoto S."/>
            <person name="Yamane H."/>
            <person name="Yoshiki S."/>
            <person name="Yoshihara R."/>
            <person name="Yukawa K."/>
            <person name="Zhong H."/>
            <person name="Yano M."/>
            <person name="Yuan Q."/>
            <person name="Ouyang S."/>
            <person name="Liu J."/>
            <person name="Jones K.M."/>
            <person name="Gansberger K."/>
            <person name="Moffat K."/>
            <person name="Hill J."/>
            <person name="Bera J."/>
            <person name="Fadrosh D."/>
            <person name="Jin S."/>
            <person name="Johri S."/>
            <person name="Kim M."/>
            <person name="Overton L."/>
            <person name="Reardon M."/>
            <person name="Tsitrin T."/>
            <person name="Vuong H."/>
            <person name="Weaver B."/>
            <person name="Ciecko A."/>
            <person name="Tallon L."/>
            <person name="Jackson J."/>
            <person name="Pai G."/>
            <person name="Aken S.V."/>
            <person name="Utterback T."/>
            <person name="Reidmuller S."/>
            <person name="Feldblyum T."/>
            <person name="Hsiao J."/>
            <person name="Zismann V."/>
            <person name="Iobst S."/>
            <person name="de Vazeille A.R."/>
            <person name="Buell C.R."/>
            <person name="Ying K."/>
            <person name="Li Y."/>
            <person name="Lu T."/>
            <person name="Huang Y."/>
            <person name="Zhao Q."/>
            <person name="Feng Q."/>
            <person name="Zhang L."/>
            <person name="Zhu J."/>
            <person name="Weng Q."/>
            <person name="Mu J."/>
            <person name="Lu Y."/>
            <person name="Fan D."/>
            <person name="Liu Y."/>
            <person name="Guan J."/>
            <person name="Zhang Y."/>
            <person name="Yu S."/>
            <person name="Liu X."/>
            <person name="Zhang Y."/>
            <person name="Hong G."/>
            <person name="Han B."/>
            <person name="Choisne N."/>
            <person name="Demange N."/>
            <person name="Orjeda G."/>
            <person name="Samain S."/>
            <person name="Cattolico L."/>
            <person name="Pelletier E."/>
            <person name="Couloux A."/>
            <person name="Segurens B."/>
            <person name="Wincker P."/>
            <person name="D'Hont A."/>
            <person name="Scarpelli C."/>
            <person name="Weissenbach J."/>
            <person name="Salanoubat M."/>
            <person name="Quetier F."/>
            <person name="Yu Y."/>
            <person name="Kim H.R."/>
            <person name="Rambo T."/>
            <person name="Currie J."/>
            <person name="Collura K."/>
            <person name="Luo M."/>
            <person name="Yang T."/>
            <person name="Ammiraju J.S.S."/>
            <person name="Engler F."/>
            <person name="Soderlund C."/>
            <person name="Wing R.A."/>
            <person name="Palmer L.E."/>
            <person name="de la Bastide M."/>
            <person name="Spiegel L."/>
            <person name="Nascimento L."/>
            <person name="Zutavern T."/>
            <person name="O'Shaughnessy A."/>
            <person name="Dike S."/>
            <person name="Dedhia N."/>
            <person name="Preston R."/>
            <person name="Balija V."/>
            <person name="McCombie W.R."/>
            <person name="Chow T."/>
            <person name="Chen H."/>
            <person name="Chung M."/>
            <person name="Chen C."/>
            <person name="Shaw J."/>
            <person name="Wu H."/>
            <person name="Hsiao K."/>
            <person name="Chao Y."/>
            <person name="Chu M."/>
            <person name="Cheng C."/>
            <person name="Hour A."/>
            <person name="Lee P."/>
            <person name="Lin S."/>
            <person name="Lin Y."/>
            <person name="Liou J."/>
            <person name="Liu S."/>
            <person name="Hsing Y."/>
            <person name="Raghuvanshi S."/>
            <person name="Mohanty A."/>
            <person name="Bharti A.K."/>
            <person name="Gaur A."/>
            <person name="Gupta V."/>
            <person name="Kumar D."/>
            <person name="Ravi V."/>
            <person name="Vij S."/>
            <person name="Kapur A."/>
            <person name="Khurana P."/>
            <person name="Khurana P."/>
            <person name="Khurana J.P."/>
            <person name="Tyagi A.K."/>
            <person name="Gaikwad K."/>
            <person name="Singh A."/>
            <person name="Dalal V."/>
            <person name="Srivastava S."/>
            <person name="Dixit A."/>
            <person name="Pal A.K."/>
            <person name="Ghazi I.A."/>
            <person name="Yadav M."/>
            <person name="Pandit A."/>
            <person name="Bhargava A."/>
            <person name="Sureshbabu K."/>
            <person name="Batra K."/>
            <person name="Sharma T.R."/>
            <person name="Mohapatra T."/>
            <person name="Singh N.K."/>
            <person name="Messing J."/>
            <person name="Nelson A.B."/>
            <person name="Fuks G."/>
            <person name="Kavchok S."/>
            <person name="Keizer G."/>
            <person name="Linton E."/>
            <person name="Llaca V."/>
            <person name="Song R."/>
            <person name="Tanyolac B."/>
            <person name="Young S."/>
            <person name="Ho-Il K."/>
            <person name="Hahn J.H."/>
            <person name="Sangsakoo G."/>
            <person name="Vanavichit A."/>
            <person name="de Mattos Luiz.A.T."/>
            <person name="Zimmer P.D."/>
            <person name="Malone G."/>
            <person name="Dellagostin O."/>
            <person name="de Oliveira A.C."/>
            <person name="Bevan M."/>
            <person name="Bancroft I."/>
            <person name="Minx P."/>
            <person name="Cordum H."/>
            <person name="Wilson R."/>
            <person name="Cheng Z."/>
            <person name="Jin W."/>
            <person name="Jiang J."/>
            <person name="Leong S.A."/>
            <person name="Iwama H."/>
            <person name="Gojobori T."/>
            <person name="Itoh T."/>
            <person name="Niimura Y."/>
            <person name="Fujii Y."/>
            <person name="Habara T."/>
            <person name="Sakai H."/>
            <person name="Sato Y."/>
            <person name="Wilson G."/>
            <person name="Kumar K."/>
            <person name="McCouch S."/>
            <person name="Juretic N."/>
            <person name="Hoen D."/>
            <person name="Wright S."/>
            <person name="Bruskiewich R."/>
            <person name="Bureau T."/>
            <person name="Miyao A."/>
            <person name="Hirochika H."/>
            <person name="Nishikawa T."/>
            <person name="Kadowaki K."/>
            <person name="Sugiura M."/>
            <person name="Burr B."/>
            <person name="Sasaki T."/>
        </authorList>
    </citation>
    <scope>NUCLEOTIDE SEQUENCE [LARGE SCALE GENOMIC DNA]</scope>
    <source>
        <strain evidence="7">cv. Nipponbare</strain>
    </source>
</reference>
<evidence type="ECO:0000313" key="7">
    <source>
        <dbReference type="Proteomes" id="UP000000763"/>
    </source>
</evidence>
<feature type="chain" id="PRO_5024313194" evidence="4">
    <location>
        <begin position="25"/>
        <end position="198"/>
    </location>
</feature>
<feature type="compositionally biased region" description="Low complexity" evidence="3">
    <location>
        <begin position="157"/>
        <end position="173"/>
    </location>
</feature>
<evidence type="ECO:0000256" key="1">
    <source>
        <dbReference type="ARBA" id="ARBA00022723"/>
    </source>
</evidence>
<evidence type="ECO:0000259" key="5">
    <source>
        <dbReference type="PROSITE" id="PS51485"/>
    </source>
</evidence>
<dbReference type="Proteomes" id="UP000000763">
    <property type="component" value="Chromosome 7"/>
</dbReference>
<dbReference type="GeneID" id="4343508"/>
<keyword evidence="4" id="KW-0732">Signal</keyword>
<dbReference type="FunFam" id="2.60.40.420:FF:000003">
    <property type="entry name" value="Blue copper"/>
    <property type="match status" value="1"/>
</dbReference>
<dbReference type="PANTHER" id="PTHR33021:SF7">
    <property type="entry name" value="OS07G0542900 PROTEIN"/>
    <property type="match status" value="1"/>
</dbReference>
<evidence type="ECO:0000313" key="6">
    <source>
        <dbReference type="EMBL" id="BAC83768.1"/>
    </source>
</evidence>
<proteinExistence type="predicted"/>
<evidence type="ECO:0000256" key="2">
    <source>
        <dbReference type="ARBA" id="ARBA00023180"/>
    </source>
</evidence>
<dbReference type="Gramene" id="Os07t0542900-00">
    <property type="protein sequence ID" value="Os07t0542900-00"/>
    <property type="gene ID" value="Os07g0542900"/>
</dbReference>
<feature type="signal peptide" evidence="4">
    <location>
        <begin position="1"/>
        <end position="24"/>
    </location>
</feature>
<dbReference type="InterPro" id="IPR008972">
    <property type="entry name" value="Cupredoxin"/>
</dbReference>
<dbReference type="GO" id="GO:0009055">
    <property type="term" value="F:electron transfer activity"/>
    <property type="evidence" value="ECO:0007669"/>
    <property type="project" value="InterPro"/>
</dbReference>
<keyword evidence="1" id="KW-0479">Metal-binding</keyword>
<dbReference type="Gene3D" id="2.60.40.420">
    <property type="entry name" value="Cupredoxins - blue copper proteins"/>
    <property type="match status" value="1"/>
</dbReference>
<dbReference type="InterPro" id="IPR039391">
    <property type="entry name" value="Phytocyanin-like"/>
</dbReference>